<evidence type="ECO:0000313" key="13">
    <source>
        <dbReference type="EMBL" id="KAK7448082.1"/>
    </source>
</evidence>
<dbReference type="EMBL" id="JBANRG010000039">
    <property type="protein sequence ID" value="KAK7448082.1"/>
    <property type="molecule type" value="Genomic_DNA"/>
</dbReference>
<dbReference type="InterPro" id="IPR002403">
    <property type="entry name" value="Cyt_P450_E_grp-IV"/>
</dbReference>
<accession>A0ABR1J5B4</accession>
<keyword evidence="6" id="KW-0812">Transmembrane</keyword>
<comment type="subcellular location">
    <subcellularLocation>
        <location evidence="2">Membrane</location>
    </subcellularLocation>
</comment>
<keyword evidence="11" id="KW-0503">Monooxygenase</keyword>
<dbReference type="PANTHER" id="PTHR24305">
    <property type="entry name" value="CYTOCHROME P450"/>
    <property type="match status" value="1"/>
</dbReference>
<evidence type="ECO:0000256" key="1">
    <source>
        <dbReference type="ARBA" id="ARBA00001971"/>
    </source>
</evidence>
<dbReference type="Proteomes" id="UP001498398">
    <property type="component" value="Unassembled WGS sequence"/>
</dbReference>
<dbReference type="PRINTS" id="PR00465">
    <property type="entry name" value="EP450IV"/>
</dbReference>
<comment type="caution">
    <text evidence="13">The sequence shown here is derived from an EMBL/GenBank/DDBJ whole genome shotgun (WGS) entry which is preliminary data.</text>
</comment>
<keyword evidence="14" id="KW-1185">Reference proteome</keyword>
<evidence type="ECO:0000256" key="2">
    <source>
        <dbReference type="ARBA" id="ARBA00004370"/>
    </source>
</evidence>
<sequence length="290" mass="32322">MMKLKQDTAAIADILLENTRKEKELGLDEKGDKSIIGLLIKAEDPKSSLRLSKEEISAQVCYGNLQLQRKALLADEMIAFTDNASPCRVRNNVDLMWALVELCLKPEIQDKLRRELARLNAESTAVDPTWDQLTASTDFPYLDAVVHETLRMHPPLSETTRMVIPLILSFKSSSGETMGVAIPKGAILSVPIRVINHSEAFWGADGKEFRPERWLENGAGIPEAAREVSGKGFAIAEFKAVLSVLICNYIFEFPDGKDVIPKIEVHQSILPRPKIEGQQGARVPLRVRRV</sequence>
<evidence type="ECO:0008006" key="15">
    <source>
        <dbReference type="Google" id="ProtNLM"/>
    </source>
</evidence>
<comment type="pathway">
    <text evidence="3">Secondary metabolite biosynthesis; terpenoid biosynthesis.</text>
</comment>
<dbReference type="Pfam" id="PF00067">
    <property type="entry name" value="p450"/>
    <property type="match status" value="1"/>
</dbReference>
<keyword evidence="12" id="KW-0472">Membrane</keyword>
<evidence type="ECO:0000256" key="6">
    <source>
        <dbReference type="ARBA" id="ARBA00022692"/>
    </source>
</evidence>
<organism evidence="13 14">
    <name type="scientific">Marasmiellus scandens</name>
    <dbReference type="NCBI Taxonomy" id="2682957"/>
    <lineage>
        <taxon>Eukaryota</taxon>
        <taxon>Fungi</taxon>
        <taxon>Dikarya</taxon>
        <taxon>Basidiomycota</taxon>
        <taxon>Agaricomycotina</taxon>
        <taxon>Agaricomycetes</taxon>
        <taxon>Agaricomycetidae</taxon>
        <taxon>Agaricales</taxon>
        <taxon>Marasmiineae</taxon>
        <taxon>Omphalotaceae</taxon>
        <taxon>Marasmiellus</taxon>
    </lineage>
</organism>
<keyword evidence="8" id="KW-1133">Transmembrane helix</keyword>
<dbReference type="InterPro" id="IPR036396">
    <property type="entry name" value="Cyt_P450_sf"/>
</dbReference>
<evidence type="ECO:0000256" key="9">
    <source>
        <dbReference type="ARBA" id="ARBA00023002"/>
    </source>
</evidence>
<keyword evidence="9" id="KW-0560">Oxidoreductase</keyword>
<evidence type="ECO:0000256" key="12">
    <source>
        <dbReference type="ARBA" id="ARBA00023136"/>
    </source>
</evidence>
<evidence type="ECO:0000256" key="4">
    <source>
        <dbReference type="ARBA" id="ARBA00010617"/>
    </source>
</evidence>
<keyword evidence="10" id="KW-0408">Iron</keyword>
<dbReference type="SUPFAM" id="SSF48264">
    <property type="entry name" value="Cytochrome P450"/>
    <property type="match status" value="1"/>
</dbReference>
<comment type="similarity">
    <text evidence="4">Belongs to the cytochrome P450 family.</text>
</comment>
<evidence type="ECO:0000313" key="14">
    <source>
        <dbReference type="Proteomes" id="UP001498398"/>
    </source>
</evidence>
<dbReference type="PANTHER" id="PTHR24305:SF166">
    <property type="entry name" value="CYTOCHROME P450 12A4, MITOCHONDRIAL-RELATED"/>
    <property type="match status" value="1"/>
</dbReference>
<evidence type="ECO:0000256" key="8">
    <source>
        <dbReference type="ARBA" id="ARBA00022989"/>
    </source>
</evidence>
<evidence type="ECO:0000256" key="5">
    <source>
        <dbReference type="ARBA" id="ARBA00022617"/>
    </source>
</evidence>
<reference evidence="13 14" key="1">
    <citation type="submission" date="2024-01" db="EMBL/GenBank/DDBJ databases">
        <title>A draft genome for the cacao thread blight pathogen Marasmiellus scandens.</title>
        <authorList>
            <person name="Baruah I.K."/>
            <person name="Leung J."/>
            <person name="Bukari Y."/>
            <person name="Amoako-Attah I."/>
            <person name="Meinhardt L.W."/>
            <person name="Bailey B.A."/>
            <person name="Cohen S.P."/>
        </authorList>
    </citation>
    <scope>NUCLEOTIDE SEQUENCE [LARGE SCALE GENOMIC DNA]</scope>
    <source>
        <strain evidence="13 14">GH-19</strain>
    </source>
</reference>
<protein>
    <recommendedName>
        <fullName evidence="15">Cytochrome P450</fullName>
    </recommendedName>
</protein>
<keyword evidence="5" id="KW-0349">Heme</keyword>
<dbReference type="InterPro" id="IPR050121">
    <property type="entry name" value="Cytochrome_P450_monoxygenase"/>
</dbReference>
<evidence type="ECO:0000256" key="10">
    <source>
        <dbReference type="ARBA" id="ARBA00023004"/>
    </source>
</evidence>
<name>A0ABR1J5B4_9AGAR</name>
<keyword evidence="7" id="KW-0479">Metal-binding</keyword>
<proteinExistence type="inferred from homology"/>
<evidence type="ECO:0000256" key="3">
    <source>
        <dbReference type="ARBA" id="ARBA00004721"/>
    </source>
</evidence>
<dbReference type="Gene3D" id="1.10.630.10">
    <property type="entry name" value="Cytochrome P450"/>
    <property type="match status" value="1"/>
</dbReference>
<evidence type="ECO:0000256" key="11">
    <source>
        <dbReference type="ARBA" id="ARBA00023033"/>
    </source>
</evidence>
<evidence type="ECO:0000256" key="7">
    <source>
        <dbReference type="ARBA" id="ARBA00022723"/>
    </source>
</evidence>
<comment type="cofactor">
    <cofactor evidence="1">
        <name>heme</name>
        <dbReference type="ChEBI" id="CHEBI:30413"/>
    </cofactor>
</comment>
<dbReference type="InterPro" id="IPR001128">
    <property type="entry name" value="Cyt_P450"/>
</dbReference>
<gene>
    <name evidence="13" type="ORF">VKT23_013839</name>
</gene>